<dbReference type="SUPFAM" id="SSF160113">
    <property type="entry name" value="YegP-like"/>
    <property type="match status" value="5"/>
</dbReference>
<keyword evidence="2" id="KW-0472">Membrane</keyword>
<feature type="domain" description="DUF1508" evidence="3">
    <location>
        <begin position="414"/>
        <end position="462"/>
    </location>
</feature>
<sequence length="523" mass="56530">MASNEPSGLLAGWYNQRIGTPTTDDEVNGYWLFVAGILLGLLGIVVVLLTEAATGSRGLGYALAALSPPFLMLGAIIRFPLRKAATSIGYAGALVCSIAVIWFVAVFPGGWFTASGNTGIIGLYSLGILLLGLAGALVPLLTAPVDTSHEDATRAAQAAHDEETRAAQAAHDEELAAADEELAAATDRAADLEAEVTALQAELAATRQSQGRFELFTDKSGKHRWRLRHRNGNVIADSGQGYTALHNAQKGLASVRRNALGAGVLRIDPEIEDESPDDADEPVVAVPAAVEEIESKATFETFSDKRGDVRWRLRHDNGNIIGDSGEGYDSKSNAKRAIEKLKTYVGPADYLWFDPTGFEVYRDKADEWRWRLVHRNGNILADSGEGYSRRHDASRAVTRLQENAADLEFEVYEDNAGEYRFRVESANGNILADSGEGYDSKSGAEDAVEKVKEYAPDADTLDIGLAAFEIYEDKGGEFRWRLRHRNGNILADSGEGYASRIKARDGIESVKRNAPGAAVEADD</sequence>
<feature type="transmembrane region" description="Helical" evidence="2">
    <location>
        <begin position="61"/>
        <end position="81"/>
    </location>
</feature>
<dbReference type="NCBIfam" id="NF041908">
    <property type="entry name" value="HVO_2922"/>
    <property type="match status" value="1"/>
</dbReference>
<dbReference type="InterPro" id="IPR051141">
    <property type="entry name" value="UPF0339_domain"/>
</dbReference>
<evidence type="ECO:0000256" key="2">
    <source>
        <dbReference type="SAM" id="Phobius"/>
    </source>
</evidence>
<feature type="domain" description="DUF1508" evidence="3">
    <location>
        <begin position="304"/>
        <end position="344"/>
    </location>
</feature>
<evidence type="ECO:0000256" key="1">
    <source>
        <dbReference type="SAM" id="Coils"/>
    </source>
</evidence>
<dbReference type="PANTHER" id="PTHR40606:SF1">
    <property type="entry name" value="UPF0339 PROTEIN YEGP"/>
    <property type="match status" value="1"/>
</dbReference>
<feature type="transmembrane region" description="Helical" evidence="2">
    <location>
        <begin position="87"/>
        <end position="107"/>
    </location>
</feature>
<organism evidence="5 6">
    <name type="scientific">Halonotius terrestris</name>
    <dbReference type="NCBI Taxonomy" id="2487750"/>
    <lineage>
        <taxon>Archaea</taxon>
        <taxon>Methanobacteriati</taxon>
        <taxon>Methanobacteriota</taxon>
        <taxon>Stenosarchaea group</taxon>
        <taxon>Halobacteria</taxon>
        <taxon>Halobacteriales</taxon>
        <taxon>Haloferacaceae</taxon>
        <taxon>Halonotius</taxon>
    </lineage>
</organism>
<dbReference type="Gene3D" id="2.30.29.80">
    <property type="match status" value="3"/>
</dbReference>
<dbReference type="Proteomes" id="UP000705823">
    <property type="component" value="Unassembled WGS sequence"/>
</dbReference>
<dbReference type="RefSeq" id="WP_142978816.1">
    <property type="nucleotide sequence ID" value="NZ_RKLU01000002.1"/>
</dbReference>
<dbReference type="EMBL" id="RKLU01000002">
    <property type="protein sequence ID" value="TQQ82551.1"/>
    <property type="molecule type" value="Genomic_DNA"/>
</dbReference>
<evidence type="ECO:0000259" key="4">
    <source>
        <dbReference type="Pfam" id="PF23600"/>
    </source>
</evidence>
<comment type="caution">
    <text evidence="5">The sequence shown here is derived from an EMBL/GenBank/DDBJ whole genome shotgun (WGS) entry which is preliminary data.</text>
</comment>
<feature type="coiled-coil region" evidence="1">
    <location>
        <begin position="168"/>
        <end position="209"/>
    </location>
</feature>
<proteinExistence type="predicted"/>
<reference evidence="5" key="1">
    <citation type="submission" date="2019-02" db="EMBL/GenBank/DDBJ databases">
        <title>Halonotius sp. a new haloarchaeum isolated from saline soil.</title>
        <authorList>
            <person name="Duran-Viseras A."/>
            <person name="Sanchez-Porro C."/>
            <person name="Ventosa A."/>
        </authorList>
    </citation>
    <scope>NUCLEOTIDE SEQUENCE</scope>
    <source>
        <strain evidence="5">F15B</strain>
    </source>
</reference>
<accession>A0A8J8P9U1</accession>
<feature type="domain" description="DUF1508" evidence="3">
    <location>
        <begin position="363"/>
        <end position="406"/>
    </location>
</feature>
<dbReference type="InterPro" id="IPR010879">
    <property type="entry name" value="DUF1508"/>
</dbReference>
<name>A0A8J8P9U1_9EURY</name>
<dbReference type="Pfam" id="PF23600">
    <property type="entry name" value="CdpA_N"/>
    <property type="match status" value="1"/>
</dbReference>
<feature type="domain" description="DUF1508" evidence="3">
    <location>
        <begin position="218"/>
        <end position="264"/>
    </location>
</feature>
<gene>
    <name evidence="5" type="ORF">EGH24_03600</name>
</gene>
<feature type="domain" description="DUF1508" evidence="3">
    <location>
        <begin position="473"/>
        <end position="520"/>
    </location>
</feature>
<evidence type="ECO:0000313" key="5">
    <source>
        <dbReference type="EMBL" id="TQQ82551.1"/>
    </source>
</evidence>
<keyword evidence="1" id="KW-0175">Coiled coil</keyword>
<keyword evidence="6" id="KW-1185">Reference proteome</keyword>
<evidence type="ECO:0000313" key="6">
    <source>
        <dbReference type="Proteomes" id="UP000705823"/>
    </source>
</evidence>
<protein>
    <submittedName>
        <fullName evidence="5">DUF1508 domain-containing protein</fullName>
    </submittedName>
</protein>
<dbReference type="OrthoDB" id="108721at2157"/>
<dbReference type="AlphaFoldDB" id="A0A8J8P9U1"/>
<evidence type="ECO:0000259" key="3">
    <source>
        <dbReference type="Pfam" id="PF07411"/>
    </source>
</evidence>
<dbReference type="InterPro" id="IPR036913">
    <property type="entry name" value="YegP-like_sf"/>
</dbReference>
<feature type="transmembrane region" description="Helical" evidence="2">
    <location>
        <begin position="119"/>
        <end position="141"/>
    </location>
</feature>
<keyword evidence="2" id="KW-0812">Transmembrane</keyword>
<feature type="domain" description="Cell division protein A N-terminal" evidence="4">
    <location>
        <begin position="10"/>
        <end position="138"/>
    </location>
</feature>
<dbReference type="Pfam" id="PF07411">
    <property type="entry name" value="DUF1508"/>
    <property type="match status" value="5"/>
</dbReference>
<keyword evidence="2" id="KW-1133">Transmembrane helix</keyword>
<feature type="transmembrane region" description="Helical" evidence="2">
    <location>
        <begin position="30"/>
        <end position="49"/>
    </location>
</feature>
<dbReference type="PANTHER" id="PTHR40606">
    <property type="match status" value="1"/>
</dbReference>
<dbReference type="InterPro" id="IPR055563">
    <property type="entry name" value="CdpA_N"/>
</dbReference>